<evidence type="ECO:0000256" key="7">
    <source>
        <dbReference type="ARBA" id="ARBA00023288"/>
    </source>
</evidence>
<name>A0A354YV34_9FIRM</name>
<evidence type="ECO:0000256" key="5">
    <source>
        <dbReference type="ARBA" id="ARBA00023136"/>
    </source>
</evidence>
<dbReference type="InterPro" id="IPR038501">
    <property type="entry name" value="Spore_GerAC_C_sf"/>
</dbReference>
<dbReference type="Pfam" id="PF05504">
    <property type="entry name" value="Spore_GerAC"/>
    <property type="match status" value="1"/>
</dbReference>
<evidence type="ECO:0000259" key="9">
    <source>
        <dbReference type="Pfam" id="PF25198"/>
    </source>
</evidence>
<feature type="domain" description="Spore germination GerAC-like C-terminal" evidence="8">
    <location>
        <begin position="99"/>
        <end position="264"/>
    </location>
</feature>
<feature type="domain" description="Spore germination protein N-terminal" evidence="9">
    <location>
        <begin position="2"/>
        <end position="91"/>
    </location>
</feature>
<proteinExistence type="inferred from homology"/>
<keyword evidence="3" id="KW-0309">Germination</keyword>
<comment type="subcellular location">
    <subcellularLocation>
        <location evidence="1">Membrane</location>
        <topology evidence="1">Lipid-anchor</topology>
    </subcellularLocation>
</comment>
<dbReference type="Gene3D" id="3.30.300.210">
    <property type="entry name" value="Nutrient germinant receptor protein C, domain 3"/>
    <property type="match status" value="1"/>
</dbReference>
<dbReference type="GO" id="GO:0009847">
    <property type="term" value="P:spore germination"/>
    <property type="evidence" value="ECO:0007669"/>
    <property type="project" value="InterPro"/>
</dbReference>
<evidence type="ECO:0000259" key="8">
    <source>
        <dbReference type="Pfam" id="PF05504"/>
    </source>
</evidence>
<accession>A0A354YV34</accession>
<comment type="similarity">
    <text evidence="2">Belongs to the GerABKC lipoprotein family.</text>
</comment>
<keyword evidence="5" id="KW-0472">Membrane</keyword>
<protein>
    <submittedName>
        <fullName evidence="10">Uncharacterized protein</fullName>
    </submittedName>
</protein>
<evidence type="ECO:0000313" key="11">
    <source>
        <dbReference type="Proteomes" id="UP000263273"/>
    </source>
</evidence>
<keyword evidence="4" id="KW-0732">Signal</keyword>
<dbReference type="Pfam" id="PF25198">
    <property type="entry name" value="Spore_GerAC_N"/>
    <property type="match status" value="1"/>
</dbReference>
<evidence type="ECO:0000256" key="2">
    <source>
        <dbReference type="ARBA" id="ARBA00007886"/>
    </source>
</evidence>
<dbReference type="PANTHER" id="PTHR35789">
    <property type="entry name" value="SPORE GERMINATION PROTEIN B3"/>
    <property type="match status" value="1"/>
</dbReference>
<dbReference type="GO" id="GO:0016020">
    <property type="term" value="C:membrane"/>
    <property type="evidence" value="ECO:0007669"/>
    <property type="project" value="UniProtKB-SubCell"/>
</dbReference>
<evidence type="ECO:0000256" key="3">
    <source>
        <dbReference type="ARBA" id="ARBA00022544"/>
    </source>
</evidence>
<evidence type="ECO:0000256" key="4">
    <source>
        <dbReference type="ARBA" id="ARBA00022729"/>
    </source>
</evidence>
<gene>
    <name evidence="10" type="ORF">DDZ44_04575</name>
</gene>
<dbReference type="PANTHER" id="PTHR35789:SF1">
    <property type="entry name" value="SPORE GERMINATION PROTEIN B3"/>
    <property type="match status" value="1"/>
</dbReference>
<dbReference type="AlphaFoldDB" id="A0A354YV34"/>
<dbReference type="Proteomes" id="UP000263273">
    <property type="component" value="Unassembled WGS sequence"/>
</dbReference>
<dbReference type="EMBL" id="DNZF01000099">
    <property type="protein sequence ID" value="HBK53195.1"/>
    <property type="molecule type" value="Genomic_DNA"/>
</dbReference>
<sequence length="274" mass="30888">MAQDDLALLGDFLLRNRNLRPTVNLVLSRGCTPEDVLSLPMPLSPYSGKGLETILDLQEKQLGIYVPTNVNEFVHKLTTAGIEPIVPQVSIEEKKLFISGTAVFKGRRIVGSLNETESRGYRWMNARSFNGGIIDLGSPQNPSELVSLEVKQFTGKTTPKLEQDQLKMKITIRAELVFYEKSNSGELLTLSWKEELERLAAQEIKQEISACIKKSQLLGSDILGWGYILQKHEPQLWESFSANWGDLFPTIESDIEVETLIVNSMLSQKSFRFR</sequence>
<evidence type="ECO:0000256" key="1">
    <source>
        <dbReference type="ARBA" id="ARBA00004635"/>
    </source>
</evidence>
<keyword evidence="7" id="KW-0449">Lipoprotein</keyword>
<evidence type="ECO:0000256" key="6">
    <source>
        <dbReference type="ARBA" id="ARBA00023139"/>
    </source>
</evidence>
<organism evidence="10 11">
    <name type="scientific">Syntrophomonas wolfei</name>
    <dbReference type="NCBI Taxonomy" id="863"/>
    <lineage>
        <taxon>Bacteria</taxon>
        <taxon>Bacillati</taxon>
        <taxon>Bacillota</taxon>
        <taxon>Clostridia</taxon>
        <taxon>Eubacteriales</taxon>
        <taxon>Syntrophomonadaceae</taxon>
        <taxon>Syntrophomonas</taxon>
    </lineage>
</organism>
<keyword evidence="6" id="KW-0564">Palmitate</keyword>
<evidence type="ECO:0000313" key="10">
    <source>
        <dbReference type="EMBL" id="HBK53195.1"/>
    </source>
</evidence>
<reference evidence="10 11" key="1">
    <citation type="journal article" date="2018" name="Nat. Biotechnol.">
        <title>A standardized bacterial taxonomy based on genome phylogeny substantially revises the tree of life.</title>
        <authorList>
            <person name="Parks D.H."/>
            <person name="Chuvochina M."/>
            <person name="Waite D.W."/>
            <person name="Rinke C."/>
            <person name="Skarshewski A."/>
            <person name="Chaumeil P.A."/>
            <person name="Hugenholtz P."/>
        </authorList>
    </citation>
    <scope>NUCLEOTIDE SEQUENCE [LARGE SCALE GENOMIC DNA]</scope>
    <source>
        <strain evidence="10">UBA10948</strain>
    </source>
</reference>
<dbReference type="STRING" id="378794.GCA_001570625_00285"/>
<dbReference type="InterPro" id="IPR057336">
    <property type="entry name" value="GerAC_N"/>
</dbReference>
<comment type="caution">
    <text evidence="10">The sequence shown here is derived from an EMBL/GenBank/DDBJ whole genome shotgun (WGS) entry which is preliminary data.</text>
</comment>
<dbReference type="InterPro" id="IPR046953">
    <property type="entry name" value="Spore_GerAC-like_C"/>
</dbReference>
<dbReference type="InterPro" id="IPR008844">
    <property type="entry name" value="Spore_GerAC-like"/>
</dbReference>